<dbReference type="PANTHER" id="PTHR11066:SF34">
    <property type="entry name" value="ACYL-COENZYME A THIOESTERASE 8"/>
    <property type="match status" value="1"/>
</dbReference>
<gene>
    <name evidence="11" type="ORF">FEE95_09605</name>
</gene>
<feature type="domain" description="Acyl-CoA thioesterase-like N-terminal HotDog" evidence="10">
    <location>
        <begin position="29"/>
        <end position="108"/>
    </location>
</feature>
<evidence type="ECO:0000256" key="5">
    <source>
        <dbReference type="ARBA" id="ARBA00038894"/>
    </source>
</evidence>
<dbReference type="FunFam" id="2.40.160.210:FF:000001">
    <property type="entry name" value="Acyl-CoA thioesterase II"/>
    <property type="match status" value="1"/>
</dbReference>
<dbReference type="GO" id="GO:0009062">
    <property type="term" value="P:fatty acid catabolic process"/>
    <property type="evidence" value="ECO:0007669"/>
    <property type="project" value="TreeGrafter"/>
</dbReference>
<keyword evidence="4" id="KW-0443">Lipid metabolism</keyword>
<evidence type="ECO:0000256" key="2">
    <source>
        <dbReference type="ARBA" id="ARBA00011881"/>
    </source>
</evidence>
<dbReference type="InterPro" id="IPR029069">
    <property type="entry name" value="HotDog_dom_sf"/>
</dbReference>
<dbReference type="InterPro" id="IPR049449">
    <property type="entry name" value="TesB_ACOT8-like_N"/>
</dbReference>
<evidence type="ECO:0000256" key="7">
    <source>
        <dbReference type="ARBA" id="ARBA00071120"/>
    </source>
</evidence>
<dbReference type="PANTHER" id="PTHR11066">
    <property type="entry name" value="ACYL-COA THIOESTERASE"/>
    <property type="match status" value="1"/>
</dbReference>
<dbReference type="EC" id="3.1.2.20" evidence="5"/>
<dbReference type="GO" id="GO:0047617">
    <property type="term" value="F:fatty acyl-CoA hydrolase activity"/>
    <property type="evidence" value="ECO:0007669"/>
    <property type="project" value="UniProtKB-EC"/>
</dbReference>
<keyword evidence="3" id="KW-0378">Hydrolase</keyword>
<evidence type="ECO:0000313" key="12">
    <source>
        <dbReference type="Proteomes" id="UP000310314"/>
    </source>
</evidence>
<keyword evidence="12" id="KW-1185">Reference proteome</keyword>
<comment type="caution">
    <text evidence="11">The sequence shown here is derived from an EMBL/GenBank/DDBJ whole genome shotgun (WGS) entry which is preliminary data.</text>
</comment>
<dbReference type="InterPro" id="IPR042171">
    <property type="entry name" value="Acyl-CoA_hotdog"/>
</dbReference>
<proteinExistence type="inferred from homology"/>
<evidence type="ECO:0000256" key="1">
    <source>
        <dbReference type="ARBA" id="ARBA00006538"/>
    </source>
</evidence>
<organism evidence="11 12">
    <name type="scientific">Maribacter algarum</name>
    <name type="common">ex Zhang et al. 2020</name>
    <dbReference type="NCBI Taxonomy" id="2578118"/>
    <lineage>
        <taxon>Bacteria</taxon>
        <taxon>Pseudomonadati</taxon>
        <taxon>Bacteroidota</taxon>
        <taxon>Flavobacteriia</taxon>
        <taxon>Flavobacteriales</taxon>
        <taxon>Flavobacteriaceae</taxon>
        <taxon>Maribacter</taxon>
    </lineage>
</organism>
<evidence type="ECO:0000313" key="11">
    <source>
        <dbReference type="EMBL" id="TMM56747.1"/>
    </source>
</evidence>
<sequence length="290" mass="32960">MESIKNLIELLTLKKLDDNIFEGENYQAPWGRVFGGQVLGQSLHAAYQTVPEDRIAHSLHGYFILGGDLKYPIRYEVDTIRNGGSFTTRRVVALQNGKAIFNMAASFQVKAEGVDHQIPMPNLIPPEKLTTSLEQLEEIKDAFPSAYHRLRAIQPRVFDFKPVEKFTTQLAKNGSPFFNTWLRTSEKTEIDLRMQHQLLAYASDYNLLTTATLPHRETLNKGKTFYASLDHAIWFHRDFDIQDWLLYSMDSPSASNSRGFARGSVFDRKGVLVASVAQEGLMRQSSEQSK</sequence>
<feature type="domain" description="Acyl-CoA thioesterase 2 C-terminal" evidence="9">
    <location>
        <begin position="179"/>
        <end position="281"/>
    </location>
</feature>
<comment type="subunit">
    <text evidence="2">Homotetramer.</text>
</comment>
<dbReference type="SUPFAM" id="SSF54637">
    <property type="entry name" value="Thioesterase/thiol ester dehydrase-isomerase"/>
    <property type="match status" value="2"/>
</dbReference>
<comment type="similarity">
    <text evidence="1">Belongs to the C/M/P thioester hydrolase family.</text>
</comment>
<dbReference type="EMBL" id="VATY01000002">
    <property type="protein sequence ID" value="TMM56747.1"/>
    <property type="molecule type" value="Genomic_DNA"/>
</dbReference>
<dbReference type="GO" id="GO:0006637">
    <property type="term" value="P:acyl-CoA metabolic process"/>
    <property type="evidence" value="ECO:0007669"/>
    <property type="project" value="InterPro"/>
</dbReference>
<dbReference type="RefSeq" id="WP_138657731.1">
    <property type="nucleotide sequence ID" value="NZ_VATY01000002.1"/>
</dbReference>
<evidence type="ECO:0000259" key="10">
    <source>
        <dbReference type="Pfam" id="PF13622"/>
    </source>
</evidence>
<dbReference type="InterPro" id="IPR025652">
    <property type="entry name" value="TesB_C"/>
</dbReference>
<reference evidence="11 12" key="1">
    <citation type="submission" date="2019-05" db="EMBL/GenBank/DDBJ databases">
        <authorList>
            <person name="Zhang J.-Y."/>
            <person name="Feg X."/>
            <person name="Du Z.-J."/>
        </authorList>
    </citation>
    <scope>NUCLEOTIDE SEQUENCE [LARGE SCALE GENOMIC DNA]</scope>
    <source>
        <strain evidence="11 12">RZ26</strain>
    </source>
</reference>
<dbReference type="AlphaFoldDB" id="A0A5S3PPS9"/>
<evidence type="ECO:0000256" key="3">
    <source>
        <dbReference type="ARBA" id="ARBA00022801"/>
    </source>
</evidence>
<evidence type="ECO:0000256" key="4">
    <source>
        <dbReference type="ARBA" id="ARBA00023098"/>
    </source>
</evidence>
<dbReference type="CDD" id="cd03445">
    <property type="entry name" value="Thioesterase_II_repeat2"/>
    <property type="match status" value="1"/>
</dbReference>
<dbReference type="Pfam" id="PF13622">
    <property type="entry name" value="4HBT_3"/>
    <property type="match status" value="1"/>
</dbReference>
<dbReference type="Pfam" id="PF02551">
    <property type="entry name" value="Acyl_CoA_thio"/>
    <property type="match status" value="1"/>
</dbReference>
<comment type="catalytic activity">
    <reaction evidence="6">
        <text>a fatty acyl-CoA + H2O = a fatty acid + CoA + H(+)</text>
        <dbReference type="Rhea" id="RHEA:16781"/>
        <dbReference type="ChEBI" id="CHEBI:15377"/>
        <dbReference type="ChEBI" id="CHEBI:15378"/>
        <dbReference type="ChEBI" id="CHEBI:28868"/>
        <dbReference type="ChEBI" id="CHEBI:57287"/>
        <dbReference type="ChEBI" id="CHEBI:77636"/>
        <dbReference type="EC" id="3.1.2.20"/>
    </reaction>
    <physiologicalReaction direction="left-to-right" evidence="6">
        <dbReference type="Rhea" id="RHEA:16782"/>
    </physiologicalReaction>
</comment>
<evidence type="ECO:0000256" key="6">
    <source>
        <dbReference type="ARBA" id="ARBA00050943"/>
    </source>
</evidence>
<protein>
    <recommendedName>
        <fullName evidence="7">Acyl-CoA thioesterase 2</fullName>
        <ecNumber evidence="5">3.1.2.20</ecNumber>
    </recommendedName>
    <alternativeName>
        <fullName evidence="8">Thioesterase II</fullName>
    </alternativeName>
</protein>
<dbReference type="Gene3D" id="2.40.160.210">
    <property type="entry name" value="Acyl-CoA thioesterase, double hotdog domain"/>
    <property type="match status" value="1"/>
</dbReference>
<name>A0A5S3PPS9_9FLAO</name>
<dbReference type="OrthoDB" id="9781019at2"/>
<dbReference type="Proteomes" id="UP000310314">
    <property type="component" value="Unassembled WGS sequence"/>
</dbReference>
<accession>A0A5S3PPS9</accession>
<dbReference type="InterPro" id="IPR003703">
    <property type="entry name" value="Acyl_CoA_thio"/>
</dbReference>
<evidence type="ECO:0000256" key="8">
    <source>
        <dbReference type="ARBA" id="ARBA00079653"/>
    </source>
</evidence>
<dbReference type="CDD" id="cd03444">
    <property type="entry name" value="Thioesterase_II_repeat1"/>
    <property type="match status" value="1"/>
</dbReference>
<evidence type="ECO:0000259" key="9">
    <source>
        <dbReference type="Pfam" id="PF02551"/>
    </source>
</evidence>